<sequence length="217" mass="22562">MEAGAVIVHGEASTSTHKAPPPPPLPPPMRSGVSLVLSVADLVLRFVAIGGTAGSAIAMATTSETLPFATPFVRFRAEYSDLPTLIGRSRACADDNGRGDEMCRLFVVASSVVCGYLVLSLPASVVHVVRPGARCSRAILAFLDTVMLALLTASASAAAAIVYLARRGSAWANWLGICQQFTSFCERITASLVGSFAAAVVLVALVFLSALALARRT</sequence>
<evidence type="ECO:0000256" key="2">
    <source>
        <dbReference type="ARBA" id="ARBA00007651"/>
    </source>
</evidence>
<comment type="subunit">
    <text evidence="3 10">Homodimer and heterodimers.</text>
</comment>
<feature type="transmembrane region" description="Helical" evidence="10">
    <location>
        <begin position="192"/>
        <end position="214"/>
    </location>
</feature>
<organism evidence="12">
    <name type="scientific">Oryza punctata</name>
    <name type="common">Red rice</name>
    <dbReference type="NCBI Taxonomy" id="4537"/>
    <lineage>
        <taxon>Eukaryota</taxon>
        <taxon>Viridiplantae</taxon>
        <taxon>Streptophyta</taxon>
        <taxon>Embryophyta</taxon>
        <taxon>Tracheophyta</taxon>
        <taxon>Spermatophyta</taxon>
        <taxon>Magnoliopsida</taxon>
        <taxon>Liliopsida</taxon>
        <taxon>Poales</taxon>
        <taxon>Poaceae</taxon>
        <taxon>BOP clade</taxon>
        <taxon>Oryzoideae</taxon>
        <taxon>Oryzeae</taxon>
        <taxon>Oryzinae</taxon>
        <taxon>Oryza</taxon>
    </lineage>
</organism>
<evidence type="ECO:0000256" key="8">
    <source>
        <dbReference type="ARBA" id="ARBA00023316"/>
    </source>
</evidence>
<dbReference type="GO" id="GO:0071555">
    <property type="term" value="P:cell wall organization"/>
    <property type="evidence" value="ECO:0007669"/>
    <property type="project" value="UniProtKB-KW"/>
</dbReference>
<dbReference type="HOGENOM" id="CLU_066104_3_2_1"/>
<keyword evidence="4 10" id="KW-1003">Cell membrane</keyword>
<evidence type="ECO:0000256" key="6">
    <source>
        <dbReference type="ARBA" id="ARBA00022989"/>
    </source>
</evidence>
<comment type="subcellular location">
    <subcellularLocation>
        <location evidence="1 10">Cell membrane</location>
        <topology evidence="1 10">Multi-pass membrane protein</topology>
    </subcellularLocation>
</comment>
<comment type="similarity">
    <text evidence="2 10">Belongs to the Casparian strip membrane proteins (CASP) family.</text>
</comment>
<dbReference type="PANTHER" id="PTHR36488">
    <property type="entry name" value="CASP-LIKE PROTEIN 1U1"/>
    <property type="match status" value="1"/>
</dbReference>
<reference evidence="12" key="2">
    <citation type="submission" date="2018-05" db="EMBL/GenBank/DDBJ databases">
        <title>OpunRS2 (Oryza punctata Reference Sequence Version 2).</title>
        <authorList>
            <person name="Zhang J."/>
            <person name="Kudrna D."/>
            <person name="Lee S."/>
            <person name="Talag J."/>
            <person name="Welchert J."/>
            <person name="Wing R.A."/>
        </authorList>
    </citation>
    <scope>NUCLEOTIDE SEQUENCE [LARGE SCALE GENOMIC DNA]</scope>
</reference>
<dbReference type="Gramene" id="OPUNC02G19540.1">
    <property type="protein sequence ID" value="OPUNC02G19540.1"/>
    <property type="gene ID" value="OPUNC02G19540"/>
</dbReference>
<comment type="caution">
    <text evidence="10">Lacks conserved residue(s) required for the propagation of feature annotation.</text>
</comment>
<feature type="domain" description="Casparian strip membrane protein" evidence="11">
    <location>
        <begin position="37"/>
        <end position="86"/>
    </location>
</feature>
<accession>A0A0E0K1I8</accession>
<dbReference type="GO" id="GO:0005886">
    <property type="term" value="C:plasma membrane"/>
    <property type="evidence" value="ECO:0007669"/>
    <property type="project" value="UniProtKB-SubCell"/>
</dbReference>
<reference evidence="12" key="1">
    <citation type="submission" date="2015-04" db="UniProtKB">
        <authorList>
            <consortium name="EnsemblPlants"/>
        </authorList>
    </citation>
    <scope>IDENTIFICATION</scope>
</reference>
<evidence type="ECO:0000256" key="5">
    <source>
        <dbReference type="ARBA" id="ARBA00022692"/>
    </source>
</evidence>
<keyword evidence="7 10" id="KW-0472">Membrane</keyword>
<evidence type="ECO:0000256" key="9">
    <source>
        <dbReference type="ARBA" id="ARBA00025302"/>
    </source>
</evidence>
<feature type="domain" description="Casparian strip membrane protein" evidence="11">
    <location>
        <begin position="104"/>
        <end position="201"/>
    </location>
</feature>
<keyword evidence="8" id="KW-0961">Cell wall biogenesis/degradation</keyword>
<keyword evidence="6 10" id="KW-1133">Transmembrane helix</keyword>
<proteinExistence type="inferred from homology"/>
<dbReference type="AlphaFoldDB" id="A0A0E0K1I8"/>
<dbReference type="PANTHER" id="PTHR36488:SF12">
    <property type="entry name" value="CASP-LIKE PROTEIN"/>
    <property type="match status" value="1"/>
</dbReference>
<evidence type="ECO:0000256" key="3">
    <source>
        <dbReference type="ARBA" id="ARBA00011489"/>
    </source>
</evidence>
<dbReference type="Pfam" id="PF04535">
    <property type="entry name" value="CASP_dom"/>
    <property type="match status" value="2"/>
</dbReference>
<evidence type="ECO:0000256" key="1">
    <source>
        <dbReference type="ARBA" id="ARBA00004651"/>
    </source>
</evidence>
<feature type="transmembrane region" description="Helical" evidence="10">
    <location>
        <begin position="141"/>
        <end position="165"/>
    </location>
</feature>
<evidence type="ECO:0000259" key="11">
    <source>
        <dbReference type="Pfam" id="PF04535"/>
    </source>
</evidence>
<dbReference type="Proteomes" id="UP000026962">
    <property type="component" value="Chromosome 2"/>
</dbReference>
<name>A0A0E0K1I8_ORYPU</name>
<keyword evidence="5 10" id="KW-0812">Transmembrane</keyword>
<keyword evidence="13" id="KW-1185">Reference proteome</keyword>
<protein>
    <recommendedName>
        <fullName evidence="10">CASP-like protein</fullName>
    </recommendedName>
</protein>
<dbReference type="InterPro" id="IPR006459">
    <property type="entry name" value="CASP/CASPL"/>
</dbReference>
<dbReference type="OMA" id="VNWFAIC"/>
<dbReference type="InterPro" id="IPR044173">
    <property type="entry name" value="CASPL"/>
</dbReference>
<dbReference type="STRING" id="4537.A0A0E0K1I8"/>
<evidence type="ECO:0000256" key="7">
    <source>
        <dbReference type="ARBA" id="ARBA00023136"/>
    </source>
</evidence>
<feature type="transmembrane region" description="Helical" evidence="10">
    <location>
        <begin position="105"/>
        <end position="129"/>
    </location>
</feature>
<evidence type="ECO:0000256" key="4">
    <source>
        <dbReference type="ARBA" id="ARBA00022475"/>
    </source>
</evidence>
<dbReference type="InterPro" id="IPR006702">
    <property type="entry name" value="CASP_dom"/>
</dbReference>
<dbReference type="NCBIfam" id="TIGR01569">
    <property type="entry name" value="A_tha_TIGR01569"/>
    <property type="match status" value="1"/>
</dbReference>
<evidence type="ECO:0000313" key="12">
    <source>
        <dbReference type="EnsemblPlants" id="OPUNC02G19540.1"/>
    </source>
</evidence>
<evidence type="ECO:0000256" key="10">
    <source>
        <dbReference type="RuleBase" id="RU361233"/>
    </source>
</evidence>
<evidence type="ECO:0000313" key="13">
    <source>
        <dbReference type="Proteomes" id="UP000026962"/>
    </source>
</evidence>
<dbReference type="EnsemblPlants" id="OPUNC02G19540.1">
    <property type="protein sequence ID" value="OPUNC02G19540.1"/>
    <property type="gene ID" value="OPUNC02G19540"/>
</dbReference>
<comment type="function">
    <text evidence="9">Regulates membrane-cell wall junctions and localized cell wall deposition. Required for establishment of the Casparian strip membrane domain (CSD) and the subsequent formation of Casparian strips, a cell wall modification of the root endodermis that determines an apoplastic barrier between the intraorganismal apoplasm and the extraorganismal apoplasm and prevents lateral diffusion.</text>
</comment>